<reference evidence="2 3" key="1">
    <citation type="journal article" date="2014" name="Am. J. Bot.">
        <title>Genome assembly and annotation for red clover (Trifolium pratense; Fabaceae).</title>
        <authorList>
            <person name="Istvanek J."/>
            <person name="Jaros M."/>
            <person name="Krenek A."/>
            <person name="Repkova J."/>
        </authorList>
    </citation>
    <scope>NUCLEOTIDE SEQUENCE [LARGE SCALE GENOMIC DNA]</scope>
    <source>
        <strain evidence="3">cv. Tatra</strain>
        <tissue evidence="2">Young leaves</tissue>
    </source>
</reference>
<name>A0A2K3MZ21_TRIPR</name>
<proteinExistence type="predicted"/>
<comment type="caution">
    <text evidence="2">The sequence shown here is derived from an EMBL/GenBank/DDBJ whole genome shotgun (WGS) entry which is preliminary data.</text>
</comment>
<feature type="compositionally biased region" description="Acidic residues" evidence="1">
    <location>
        <begin position="44"/>
        <end position="54"/>
    </location>
</feature>
<dbReference type="Proteomes" id="UP000236291">
    <property type="component" value="Unassembled WGS sequence"/>
</dbReference>
<feature type="region of interest" description="Disordered" evidence="1">
    <location>
        <begin position="22"/>
        <end position="81"/>
    </location>
</feature>
<feature type="compositionally biased region" description="Pro residues" evidence="1">
    <location>
        <begin position="69"/>
        <end position="81"/>
    </location>
</feature>
<evidence type="ECO:0000256" key="1">
    <source>
        <dbReference type="SAM" id="MobiDB-lite"/>
    </source>
</evidence>
<dbReference type="EMBL" id="ASHM01014070">
    <property type="protein sequence ID" value="PNX96022.1"/>
    <property type="molecule type" value="Genomic_DNA"/>
</dbReference>
<reference evidence="2 3" key="2">
    <citation type="journal article" date="2017" name="Front. Plant Sci.">
        <title>Gene Classification and Mining of Molecular Markers Useful in Red Clover (Trifolium pratense) Breeding.</title>
        <authorList>
            <person name="Istvanek J."/>
            <person name="Dluhosova J."/>
            <person name="Dluhos P."/>
            <person name="Patkova L."/>
            <person name="Nedelnik J."/>
            <person name="Repkova J."/>
        </authorList>
    </citation>
    <scope>NUCLEOTIDE SEQUENCE [LARGE SCALE GENOMIC DNA]</scope>
    <source>
        <strain evidence="3">cv. Tatra</strain>
        <tissue evidence="2">Young leaves</tissue>
    </source>
</reference>
<accession>A0A2K3MZ21</accession>
<feature type="compositionally biased region" description="Basic and acidic residues" evidence="1">
    <location>
        <begin position="55"/>
        <end position="64"/>
    </location>
</feature>
<feature type="non-terminal residue" evidence="2">
    <location>
        <position position="1"/>
    </location>
</feature>
<dbReference type="AlphaFoldDB" id="A0A2K3MZ21"/>
<organism evidence="2 3">
    <name type="scientific">Trifolium pratense</name>
    <name type="common">Red clover</name>
    <dbReference type="NCBI Taxonomy" id="57577"/>
    <lineage>
        <taxon>Eukaryota</taxon>
        <taxon>Viridiplantae</taxon>
        <taxon>Streptophyta</taxon>
        <taxon>Embryophyta</taxon>
        <taxon>Tracheophyta</taxon>
        <taxon>Spermatophyta</taxon>
        <taxon>Magnoliopsida</taxon>
        <taxon>eudicotyledons</taxon>
        <taxon>Gunneridae</taxon>
        <taxon>Pentapetalae</taxon>
        <taxon>rosids</taxon>
        <taxon>fabids</taxon>
        <taxon>Fabales</taxon>
        <taxon>Fabaceae</taxon>
        <taxon>Papilionoideae</taxon>
        <taxon>50 kb inversion clade</taxon>
        <taxon>NPAAA clade</taxon>
        <taxon>Hologalegina</taxon>
        <taxon>IRL clade</taxon>
        <taxon>Trifolieae</taxon>
        <taxon>Trifolium</taxon>
    </lineage>
</organism>
<evidence type="ECO:0000313" key="3">
    <source>
        <dbReference type="Proteomes" id="UP000236291"/>
    </source>
</evidence>
<evidence type="ECO:0000313" key="2">
    <source>
        <dbReference type="EMBL" id="PNX96022.1"/>
    </source>
</evidence>
<gene>
    <name evidence="2" type="ORF">L195_g019222</name>
</gene>
<protein>
    <submittedName>
        <fullName evidence="2">Uncharacterized protein</fullName>
    </submittedName>
</protein>
<sequence length="81" mass="8930">ENSTQGTSPYCLIHVNGRERLKTTGKSSPAAELEMSLVDYASSSDDEDVPEPTEESPKEKEKPQRHSPQPQPQPQPPSQTL</sequence>